<feature type="chain" id="PRO_5021493582" evidence="1">
    <location>
        <begin position="27"/>
        <end position="265"/>
    </location>
</feature>
<protein>
    <submittedName>
        <fullName evidence="2">DUF4892 domain-containing protein</fullName>
    </submittedName>
</protein>
<dbReference type="AlphaFoldDB" id="A0A501X5C2"/>
<evidence type="ECO:0000256" key="1">
    <source>
        <dbReference type="SAM" id="SignalP"/>
    </source>
</evidence>
<evidence type="ECO:0000313" key="3">
    <source>
        <dbReference type="Proteomes" id="UP000315901"/>
    </source>
</evidence>
<accession>A0A501X5C2</accession>
<dbReference type="InterPro" id="IPR032608">
    <property type="entry name" value="DUF4892"/>
</dbReference>
<name>A0A501X5C2_9GAMM</name>
<reference evidence="2 3" key="1">
    <citation type="submission" date="2019-06" db="EMBL/GenBank/DDBJ databases">
        <title>A novel bacterium of genus Marinomonas, isolated from coastal sand.</title>
        <authorList>
            <person name="Huang H."/>
            <person name="Mo K."/>
            <person name="Hu Y."/>
        </authorList>
    </citation>
    <scope>NUCLEOTIDE SEQUENCE [LARGE SCALE GENOMIC DNA]</scope>
    <source>
        <strain evidence="2 3">HB171799</strain>
    </source>
</reference>
<organism evidence="2 3">
    <name type="scientific">Maribrevibacterium harenarium</name>
    <dbReference type="NCBI Taxonomy" id="2589817"/>
    <lineage>
        <taxon>Bacteria</taxon>
        <taxon>Pseudomonadati</taxon>
        <taxon>Pseudomonadota</taxon>
        <taxon>Gammaproteobacteria</taxon>
        <taxon>Oceanospirillales</taxon>
        <taxon>Oceanospirillaceae</taxon>
        <taxon>Maribrevibacterium</taxon>
    </lineage>
</organism>
<dbReference type="Proteomes" id="UP000315901">
    <property type="component" value="Unassembled WGS sequence"/>
</dbReference>
<dbReference type="OrthoDB" id="5741786at2"/>
<evidence type="ECO:0000313" key="2">
    <source>
        <dbReference type="EMBL" id="TPE55715.1"/>
    </source>
</evidence>
<keyword evidence="3" id="KW-1185">Reference proteome</keyword>
<gene>
    <name evidence="2" type="ORF">FJM67_01055</name>
</gene>
<sequence length="265" mass="29465">MKVTYKHLIGAAAICSSVSVSMSSMAAMLEPFRAAQLVKSESAQAPFIEIPLAKIARVGRGWEPEQVTRIAGEKTATLYKIDRNADLEEVIRHYQTQLTDYSILYQCEARACGSANAWANNFFGDYLLYGADGSQWLAAAQDNAGNYLTIYINRRGAGDVMVRLDEVLPEQNSVDDGIIAQMDVSDIPRIRRFLNDYPDRHLIALVIGDRNTPESAIVSGDEHISKLRELLPLEAQSQVRFINSAQIAAERYGSNRVLFMFSPDN</sequence>
<keyword evidence="1" id="KW-0732">Signal</keyword>
<proteinExistence type="predicted"/>
<dbReference type="EMBL" id="VFRR01000001">
    <property type="protein sequence ID" value="TPE55715.1"/>
    <property type="molecule type" value="Genomic_DNA"/>
</dbReference>
<dbReference type="Pfam" id="PF16234">
    <property type="entry name" value="DUF4892"/>
    <property type="match status" value="1"/>
</dbReference>
<feature type="signal peptide" evidence="1">
    <location>
        <begin position="1"/>
        <end position="26"/>
    </location>
</feature>
<comment type="caution">
    <text evidence="2">The sequence shown here is derived from an EMBL/GenBank/DDBJ whole genome shotgun (WGS) entry which is preliminary data.</text>
</comment>